<evidence type="ECO:0000313" key="4">
    <source>
        <dbReference type="Proteomes" id="UP000566711"/>
    </source>
</evidence>
<keyword evidence="4" id="KW-1185">Reference proteome</keyword>
<comment type="similarity">
    <text evidence="1">Belongs to the universal stress protein A family.</text>
</comment>
<evidence type="ECO:0000256" key="1">
    <source>
        <dbReference type="ARBA" id="ARBA00008791"/>
    </source>
</evidence>
<reference evidence="3 4" key="1">
    <citation type="submission" date="2020-07" db="EMBL/GenBank/DDBJ databases">
        <title>Novel species isolated from subtropical streams in China.</title>
        <authorList>
            <person name="Lu H."/>
        </authorList>
    </citation>
    <scope>NUCLEOTIDE SEQUENCE [LARGE SCALE GENOMIC DNA]</scope>
    <source>
        <strain evidence="3 4">FT3S</strain>
    </source>
</reference>
<dbReference type="CDD" id="cd00293">
    <property type="entry name" value="USP-like"/>
    <property type="match status" value="1"/>
</dbReference>
<dbReference type="Pfam" id="PF00582">
    <property type="entry name" value="Usp"/>
    <property type="match status" value="2"/>
</dbReference>
<dbReference type="PRINTS" id="PR01438">
    <property type="entry name" value="UNVRSLSTRESS"/>
</dbReference>
<comment type="caution">
    <text evidence="3">The sequence shown here is derived from an EMBL/GenBank/DDBJ whole genome shotgun (WGS) entry which is preliminary data.</text>
</comment>
<dbReference type="Gene3D" id="3.40.50.12370">
    <property type="match status" value="1"/>
</dbReference>
<evidence type="ECO:0000259" key="2">
    <source>
        <dbReference type="Pfam" id="PF00582"/>
    </source>
</evidence>
<dbReference type="PANTHER" id="PTHR46268">
    <property type="entry name" value="STRESS RESPONSE PROTEIN NHAX"/>
    <property type="match status" value="1"/>
</dbReference>
<dbReference type="RefSeq" id="WP_182213173.1">
    <property type="nucleotide sequence ID" value="NZ_JACEZS010000001.1"/>
</dbReference>
<feature type="domain" description="UspA" evidence="2">
    <location>
        <begin position="3"/>
        <end position="146"/>
    </location>
</feature>
<dbReference type="AlphaFoldDB" id="A0A7W2EDN0"/>
<organism evidence="3 4">
    <name type="scientific">Rugamonas fusca</name>
    <dbReference type="NCBI Taxonomy" id="2758568"/>
    <lineage>
        <taxon>Bacteria</taxon>
        <taxon>Pseudomonadati</taxon>
        <taxon>Pseudomonadota</taxon>
        <taxon>Betaproteobacteria</taxon>
        <taxon>Burkholderiales</taxon>
        <taxon>Oxalobacteraceae</taxon>
        <taxon>Telluria group</taxon>
        <taxon>Rugamonas</taxon>
    </lineage>
</organism>
<protein>
    <submittedName>
        <fullName evidence="3">Universal stress protein</fullName>
    </submittedName>
</protein>
<dbReference type="Proteomes" id="UP000566711">
    <property type="component" value="Unassembled WGS sequence"/>
</dbReference>
<dbReference type="EMBL" id="JACEZS010000001">
    <property type="protein sequence ID" value="MBA5604006.1"/>
    <property type="molecule type" value="Genomic_DNA"/>
</dbReference>
<dbReference type="InterPro" id="IPR006015">
    <property type="entry name" value="Universal_stress_UspA"/>
</dbReference>
<dbReference type="PANTHER" id="PTHR46268:SF15">
    <property type="entry name" value="UNIVERSAL STRESS PROTEIN HP_0031"/>
    <property type="match status" value="1"/>
</dbReference>
<name>A0A7W2EDN0_9BURK</name>
<feature type="domain" description="UspA" evidence="2">
    <location>
        <begin position="157"/>
        <end position="278"/>
    </location>
</feature>
<gene>
    <name evidence="3" type="ORF">H3H36_01335</name>
</gene>
<accession>A0A7W2EDN0</accession>
<dbReference type="InterPro" id="IPR006016">
    <property type="entry name" value="UspA"/>
</dbReference>
<proteinExistence type="inferred from homology"/>
<dbReference type="SUPFAM" id="SSF52402">
    <property type="entry name" value="Adenine nucleotide alpha hydrolases-like"/>
    <property type="match status" value="2"/>
</dbReference>
<evidence type="ECO:0000313" key="3">
    <source>
        <dbReference type="EMBL" id="MBA5604006.1"/>
    </source>
</evidence>
<sequence>MSYKTILVHVEKSQHLAGRVALAAQLANRDEAHLVGAAMTGLSQFIYQCASMAPEAAVAPADLSFLNERADAALAAFEAQVTQLGVKSFEHRRIDDESESGLTLQARYADLVIVGQTDPDEPAPSINGDLPQYVMLHSARPVLVVPYAGKFDKLGEHVLLAWDGSAEATRAITCAIPLLRRANKVTLAVFNPYAEYNTHGAQPGADMALYLARHGITVEVLQQATDLDIGNALLSLAADINVDLLVMGGYGHSRVREVVLGGVTKTILAEMTLPVLMAH</sequence>